<evidence type="ECO:0000256" key="2">
    <source>
        <dbReference type="SAM" id="Phobius"/>
    </source>
</evidence>
<dbReference type="OrthoDB" id="9808622at2"/>
<accession>A0A2M9CUG0</accession>
<evidence type="ECO:0000313" key="3">
    <source>
        <dbReference type="EMBL" id="PJJ75531.1"/>
    </source>
</evidence>
<dbReference type="Proteomes" id="UP000230000">
    <property type="component" value="Unassembled WGS sequence"/>
</dbReference>
<dbReference type="Gene3D" id="1.25.40.10">
    <property type="entry name" value="Tetratricopeptide repeat domain"/>
    <property type="match status" value="2"/>
</dbReference>
<dbReference type="PROSITE" id="PS50005">
    <property type="entry name" value="TPR"/>
    <property type="match status" value="1"/>
</dbReference>
<keyword evidence="2" id="KW-0812">Transmembrane</keyword>
<feature type="transmembrane region" description="Helical" evidence="2">
    <location>
        <begin position="36"/>
        <end position="54"/>
    </location>
</feature>
<dbReference type="EMBL" id="PGFG01000001">
    <property type="protein sequence ID" value="PJJ75531.1"/>
    <property type="molecule type" value="Genomic_DNA"/>
</dbReference>
<dbReference type="InterPro" id="IPR019734">
    <property type="entry name" value="TPR_rpt"/>
</dbReference>
<sequence length="232" mass="26463">MADKSKTSTPSSQHAHHGPQSFFERLEIFYLQQARIINIVGVVIIMLIGGYFGYKYLYLAPRNKRAASMIFKAQQYFGMDSLQKALNGDGNNYGFLQVIRRYGDTKVGHLAKYYAGVCYLRMGKYQEAIPYLKSFHPRDKVIQAEDYGLLGDAYMELGKTDEGIAYYKKAAYYNPNDLFTPFYLKRAALACEKAGRVQEAISLYQEIKTKYPLSAEGRDIDKYLARLGVVQD</sequence>
<name>A0A2M9CUG0_9BACT</name>
<comment type="caution">
    <text evidence="3">The sequence shown here is derived from an EMBL/GenBank/DDBJ whole genome shotgun (WGS) entry which is preliminary data.</text>
</comment>
<keyword evidence="2" id="KW-0472">Membrane</keyword>
<reference evidence="3 4" key="1">
    <citation type="submission" date="2017-11" db="EMBL/GenBank/DDBJ databases">
        <title>Genomic Encyclopedia of Archaeal and Bacterial Type Strains, Phase II (KMG-II): From Individual Species to Whole Genera.</title>
        <authorList>
            <person name="Goeker M."/>
        </authorList>
    </citation>
    <scope>NUCLEOTIDE SEQUENCE [LARGE SCALE GENOMIC DNA]</scope>
    <source>
        <strain evidence="3 4">DSM 27268</strain>
    </source>
</reference>
<evidence type="ECO:0000256" key="1">
    <source>
        <dbReference type="PROSITE-ProRule" id="PRU00339"/>
    </source>
</evidence>
<dbReference type="Pfam" id="PF13174">
    <property type="entry name" value="TPR_6"/>
    <property type="match status" value="2"/>
</dbReference>
<feature type="repeat" description="TPR" evidence="1">
    <location>
        <begin position="144"/>
        <end position="177"/>
    </location>
</feature>
<dbReference type="AlphaFoldDB" id="A0A2M9CUG0"/>
<dbReference type="InterPro" id="IPR011990">
    <property type="entry name" value="TPR-like_helical_dom_sf"/>
</dbReference>
<protein>
    <submittedName>
        <fullName evidence="3">Tetratricopeptide repeat protein</fullName>
    </submittedName>
</protein>
<dbReference type="SMART" id="SM00028">
    <property type="entry name" value="TPR"/>
    <property type="match status" value="3"/>
</dbReference>
<dbReference type="RefSeq" id="WP_100314126.1">
    <property type="nucleotide sequence ID" value="NZ_PGFG01000001.1"/>
</dbReference>
<keyword evidence="4" id="KW-1185">Reference proteome</keyword>
<organism evidence="3 4">
    <name type="scientific">Thermoflavifilum aggregans</name>
    <dbReference type="NCBI Taxonomy" id="454188"/>
    <lineage>
        <taxon>Bacteria</taxon>
        <taxon>Pseudomonadati</taxon>
        <taxon>Bacteroidota</taxon>
        <taxon>Chitinophagia</taxon>
        <taxon>Chitinophagales</taxon>
        <taxon>Chitinophagaceae</taxon>
        <taxon>Thermoflavifilum</taxon>
    </lineage>
</organism>
<proteinExistence type="predicted"/>
<keyword evidence="2" id="KW-1133">Transmembrane helix</keyword>
<keyword evidence="1" id="KW-0802">TPR repeat</keyword>
<evidence type="ECO:0000313" key="4">
    <source>
        <dbReference type="Proteomes" id="UP000230000"/>
    </source>
</evidence>
<gene>
    <name evidence="3" type="ORF">BXY57_1110</name>
</gene>
<dbReference type="SUPFAM" id="SSF48452">
    <property type="entry name" value="TPR-like"/>
    <property type="match status" value="1"/>
</dbReference>
<dbReference type="Pfam" id="PF13181">
    <property type="entry name" value="TPR_8"/>
    <property type="match status" value="1"/>
</dbReference>